<keyword evidence="5 11" id="KW-0808">Transferase</keyword>
<comment type="pathway">
    <text evidence="1 11">Metabolic intermediate biosynthesis; chorismate biosynthesis; chorismate from D-erythrose 4-phosphate and phosphoenolpyruvate: step 5/7.</text>
</comment>
<evidence type="ECO:0000256" key="7">
    <source>
        <dbReference type="ARBA" id="ARBA00022777"/>
    </source>
</evidence>
<organism evidence="13 14">
    <name type="scientific">Corynebacterium appendicis CIP 107643</name>
    <dbReference type="NCBI Taxonomy" id="1161099"/>
    <lineage>
        <taxon>Bacteria</taxon>
        <taxon>Bacillati</taxon>
        <taxon>Actinomycetota</taxon>
        <taxon>Actinomycetes</taxon>
        <taxon>Mycobacteriales</taxon>
        <taxon>Corynebacteriaceae</taxon>
        <taxon>Corynebacterium</taxon>
    </lineage>
</organism>
<dbReference type="GO" id="GO:0005829">
    <property type="term" value="C:cytosol"/>
    <property type="evidence" value="ECO:0007669"/>
    <property type="project" value="TreeGrafter"/>
</dbReference>
<sequence length="225" mass="24015">MTNPVAKPQRSARFPATSGTPGPGEHQHGQVLPGAGEPVGAHGDAAAFGAPDEPVVHGSPRVVLVGPPGAGKSTIGRRLARAMNLPLVDSDELIAKGEGKPTGEVFIELGEERFREVETEYVARSLASGGVVSLGGGAVLTESTRKLLQAHNVVWIDVSVEEGVRRTSGNNSRPVLMSDDPEAHYRALLESREPYYREVAMHRVRTDSRPPQRLVAEILALIDSR</sequence>
<evidence type="ECO:0000256" key="10">
    <source>
        <dbReference type="ARBA" id="ARBA00048567"/>
    </source>
</evidence>
<evidence type="ECO:0000256" key="3">
    <source>
        <dbReference type="ARBA" id="ARBA00012154"/>
    </source>
</evidence>
<feature type="binding site" evidence="11">
    <location>
        <position position="173"/>
    </location>
    <ligand>
        <name>ATP</name>
        <dbReference type="ChEBI" id="CHEBI:30616"/>
    </ligand>
</feature>
<feature type="binding site" evidence="11">
    <location>
        <position position="73"/>
    </location>
    <ligand>
        <name>Mg(2+)</name>
        <dbReference type="ChEBI" id="CHEBI:18420"/>
    </ligand>
</feature>
<dbReference type="GO" id="GO:0000287">
    <property type="term" value="F:magnesium ion binding"/>
    <property type="evidence" value="ECO:0007669"/>
    <property type="project" value="UniProtKB-UniRule"/>
</dbReference>
<feature type="region of interest" description="Disordered" evidence="12">
    <location>
        <begin position="1"/>
        <end position="53"/>
    </location>
</feature>
<evidence type="ECO:0000256" key="4">
    <source>
        <dbReference type="ARBA" id="ARBA00022605"/>
    </source>
</evidence>
<keyword evidence="6 11" id="KW-0547">Nucleotide-binding</keyword>
<protein>
    <recommendedName>
        <fullName evidence="3 11">Shikimate kinase</fullName>
        <shortName evidence="11">SK</shortName>
        <ecNumber evidence="3 11">2.7.1.71</ecNumber>
    </recommendedName>
</protein>
<dbReference type="SUPFAM" id="SSF52540">
    <property type="entry name" value="P-loop containing nucleoside triphosphate hydrolases"/>
    <property type="match status" value="1"/>
</dbReference>
<keyword evidence="11" id="KW-0479">Metal-binding</keyword>
<evidence type="ECO:0000313" key="13">
    <source>
        <dbReference type="EMBL" id="SIS48305.1"/>
    </source>
</evidence>
<dbReference type="OrthoDB" id="9800332at2"/>
<dbReference type="InterPro" id="IPR023000">
    <property type="entry name" value="Shikimate_kinase_CS"/>
</dbReference>
<keyword evidence="8 11" id="KW-0067">ATP-binding</keyword>
<comment type="catalytic activity">
    <reaction evidence="10 11">
        <text>shikimate + ATP = 3-phosphoshikimate + ADP + H(+)</text>
        <dbReference type="Rhea" id="RHEA:13121"/>
        <dbReference type="ChEBI" id="CHEBI:15378"/>
        <dbReference type="ChEBI" id="CHEBI:30616"/>
        <dbReference type="ChEBI" id="CHEBI:36208"/>
        <dbReference type="ChEBI" id="CHEBI:145989"/>
        <dbReference type="ChEBI" id="CHEBI:456216"/>
        <dbReference type="EC" id="2.7.1.71"/>
    </reaction>
</comment>
<feature type="binding site" evidence="11">
    <location>
        <begin position="69"/>
        <end position="74"/>
    </location>
    <ligand>
        <name>ATP</name>
        <dbReference type="ChEBI" id="CHEBI:30616"/>
    </ligand>
</feature>
<dbReference type="PROSITE" id="PS01128">
    <property type="entry name" value="SHIKIMATE_KINASE"/>
    <property type="match status" value="1"/>
</dbReference>
<feature type="binding site" evidence="11">
    <location>
        <position position="115"/>
    </location>
    <ligand>
        <name>substrate</name>
    </ligand>
</feature>
<dbReference type="GO" id="GO:0005524">
    <property type="term" value="F:ATP binding"/>
    <property type="evidence" value="ECO:0007669"/>
    <property type="project" value="UniProtKB-UniRule"/>
</dbReference>
<keyword evidence="11" id="KW-0460">Magnesium</keyword>
<feature type="binding site" evidence="11">
    <location>
        <position position="136"/>
    </location>
    <ligand>
        <name>substrate</name>
    </ligand>
</feature>
<dbReference type="InterPro" id="IPR031322">
    <property type="entry name" value="Shikimate/glucono_kinase"/>
</dbReference>
<evidence type="ECO:0000256" key="2">
    <source>
        <dbReference type="ARBA" id="ARBA00006997"/>
    </source>
</evidence>
<dbReference type="Proteomes" id="UP000186292">
    <property type="component" value="Unassembled WGS sequence"/>
</dbReference>
<feature type="binding site" evidence="11">
    <location>
        <position position="91"/>
    </location>
    <ligand>
        <name>substrate</name>
    </ligand>
</feature>
<dbReference type="InterPro" id="IPR027417">
    <property type="entry name" value="P-loop_NTPase"/>
</dbReference>
<dbReference type="PANTHER" id="PTHR21087">
    <property type="entry name" value="SHIKIMATE KINASE"/>
    <property type="match status" value="1"/>
</dbReference>
<dbReference type="EC" id="2.7.1.71" evidence="3 11"/>
<comment type="function">
    <text evidence="11">Catalyzes the specific phosphorylation of the 3-hydroxyl group of shikimic acid using ATP as a cosubstrate.</text>
</comment>
<dbReference type="Gene3D" id="3.40.50.300">
    <property type="entry name" value="P-loop containing nucleotide triphosphate hydrolases"/>
    <property type="match status" value="1"/>
</dbReference>
<dbReference type="InterPro" id="IPR000623">
    <property type="entry name" value="Shikimate_kinase/TSH1"/>
</dbReference>
<evidence type="ECO:0000256" key="6">
    <source>
        <dbReference type="ARBA" id="ARBA00022741"/>
    </source>
</evidence>
<comment type="subunit">
    <text evidence="11">Monomer.</text>
</comment>
<accession>A0A1N7JG27</accession>
<keyword evidence="11" id="KW-0963">Cytoplasm</keyword>
<evidence type="ECO:0000256" key="12">
    <source>
        <dbReference type="SAM" id="MobiDB-lite"/>
    </source>
</evidence>
<dbReference type="CDD" id="cd00464">
    <property type="entry name" value="SK"/>
    <property type="match status" value="1"/>
</dbReference>
<dbReference type="RefSeq" id="WP_084560600.1">
    <property type="nucleotide sequence ID" value="NZ_CP046976.1"/>
</dbReference>
<proteinExistence type="inferred from homology"/>
<evidence type="ECO:0000256" key="5">
    <source>
        <dbReference type="ARBA" id="ARBA00022679"/>
    </source>
</evidence>
<dbReference type="HAMAP" id="MF_00109">
    <property type="entry name" value="Shikimate_kinase"/>
    <property type="match status" value="1"/>
</dbReference>
<dbReference type="AlphaFoldDB" id="A0A1N7JG27"/>
<dbReference type="GO" id="GO:0004765">
    <property type="term" value="F:shikimate kinase activity"/>
    <property type="evidence" value="ECO:0007669"/>
    <property type="project" value="UniProtKB-UniRule"/>
</dbReference>
<keyword evidence="4 11" id="KW-0028">Amino-acid biosynthesis</keyword>
<evidence type="ECO:0000256" key="9">
    <source>
        <dbReference type="ARBA" id="ARBA00023141"/>
    </source>
</evidence>
<evidence type="ECO:0000256" key="11">
    <source>
        <dbReference type="HAMAP-Rule" id="MF_00109"/>
    </source>
</evidence>
<keyword evidence="9 11" id="KW-0057">Aromatic amino acid biosynthesis</keyword>
<dbReference type="UniPathway" id="UPA00053">
    <property type="reaction ID" value="UER00088"/>
</dbReference>
<keyword evidence="14" id="KW-1185">Reference proteome</keyword>
<dbReference type="PANTHER" id="PTHR21087:SF16">
    <property type="entry name" value="SHIKIMATE KINASE 1, CHLOROPLASTIC"/>
    <property type="match status" value="1"/>
</dbReference>
<name>A0A1N7JG27_9CORY</name>
<dbReference type="Pfam" id="PF01202">
    <property type="entry name" value="SKI"/>
    <property type="match status" value="1"/>
</dbReference>
<keyword evidence="7 11" id="KW-0418">Kinase</keyword>
<evidence type="ECO:0000313" key="14">
    <source>
        <dbReference type="Proteomes" id="UP000186292"/>
    </source>
</evidence>
<evidence type="ECO:0000256" key="1">
    <source>
        <dbReference type="ARBA" id="ARBA00004842"/>
    </source>
</evidence>
<dbReference type="PRINTS" id="PR01100">
    <property type="entry name" value="SHIKIMTKNASE"/>
</dbReference>
<dbReference type="STRING" id="1161099.SAMN05444817_10746"/>
<evidence type="ECO:0000256" key="8">
    <source>
        <dbReference type="ARBA" id="ARBA00022840"/>
    </source>
</evidence>
<comment type="similarity">
    <text evidence="2 11">Belongs to the shikimate kinase family.</text>
</comment>
<comment type="subcellular location">
    <subcellularLocation>
        <location evidence="11">Cytoplasm</location>
    </subcellularLocation>
</comment>
<feature type="binding site" evidence="11">
    <location>
        <position position="192"/>
    </location>
    <ligand>
        <name>substrate</name>
    </ligand>
</feature>
<dbReference type="GO" id="GO:0008652">
    <property type="term" value="P:amino acid biosynthetic process"/>
    <property type="evidence" value="ECO:0007669"/>
    <property type="project" value="UniProtKB-KW"/>
</dbReference>
<dbReference type="GO" id="GO:0009423">
    <property type="term" value="P:chorismate biosynthetic process"/>
    <property type="evidence" value="ECO:0007669"/>
    <property type="project" value="UniProtKB-UniRule"/>
</dbReference>
<comment type="cofactor">
    <cofactor evidence="11">
        <name>Mg(2+)</name>
        <dbReference type="ChEBI" id="CHEBI:18420"/>
    </cofactor>
    <text evidence="11">Binds 1 Mg(2+) ion per subunit.</text>
</comment>
<dbReference type="GO" id="GO:0009073">
    <property type="term" value="P:aromatic amino acid family biosynthetic process"/>
    <property type="evidence" value="ECO:0007669"/>
    <property type="project" value="UniProtKB-KW"/>
</dbReference>
<gene>
    <name evidence="11" type="primary">aroK</name>
    <name evidence="13" type="ORF">SAMN05444817_10746</name>
</gene>
<reference evidence="14" key="1">
    <citation type="submission" date="2017-01" db="EMBL/GenBank/DDBJ databases">
        <authorList>
            <person name="Varghese N."/>
            <person name="Submissions S."/>
        </authorList>
    </citation>
    <scope>NUCLEOTIDE SEQUENCE [LARGE SCALE GENOMIC DNA]</scope>
    <source>
        <strain evidence="14">DSM 44531</strain>
    </source>
</reference>
<feature type="binding site" evidence="11">
    <location>
        <position position="209"/>
    </location>
    <ligand>
        <name>ATP</name>
        <dbReference type="ChEBI" id="CHEBI:30616"/>
    </ligand>
</feature>
<dbReference type="EMBL" id="FTOF01000007">
    <property type="protein sequence ID" value="SIS48305.1"/>
    <property type="molecule type" value="Genomic_DNA"/>
</dbReference>